<accession>A7YXP9</accession>
<reference evidence="1" key="1">
    <citation type="journal article" date="2007" name="Proc. Natl. Acad. Sci. U.S.A.">
        <title>Spliced leader RNA trans-splicing in dinoflagellates.</title>
        <authorList>
            <person name="Zhang H."/>
            <person name="Hou Y."/>
            <person name="Miranda L."/>
            <person name="Campbell D.A."/>
            <person name="Sturm N.R."/>
            <person name="Gaasterland T."/>
            <person name="Lin S."/>
        </authorList>
    </citation>
    <scope>NUCLEOTIDE SEQUENCE</scope>
    <source>
        <strain evidence="1">Pch_cDNA33</strain>
    </source>
</reference>
<dbReference type="AlphaFoldDB" id="A7YXP9"/>
<evidence type="ECO:0000313" key="1">
    <source>
        <dbReference type="EMBL" id="ABV22178.1"/>
    </source>
</evidence>
<sequence length="92" mass="10802">MRRRDGSSIETSRCESTPAIFLQEADKTCRRELLPSRKVKIKCCVEQQQQQQQQAVRWGGTSCRVPVLAQFKRLIADCIRRLRPSRLQWSRI</sequence>
<dbReference type="EMBL" id="EF134064">
    <property type="protein sequence ID" value="ABV22178.1"/>
    <property type="molecule type" value="mRNA"/>
</dbReference>
<proteinExistence type="evidence at transcript level"/>
<organism evidence="1">
    <name type="scientific">Perkinsus chesapeaki</name>
    <name type="common">Clam parasite</name>
    <name type="synonym">Perkinsus andrewsi</name>
    <dbReference type="NCBI Taxonomy" id="330153"/>
    <lineage>
        <taxon>Eukaryota</taxon>
        <taxon>Sar</taxon>
        <taxon>Alveolata</taxon>
        <taxon>Perkinsozoa</taxon>
        <taxon>Perkinsea</taxon>
        <taxon>Perkinsida</taxon>
        <taxon>Perkinsidae</taxon>
        <taxon>Perkinsus</taxon>
    </lineage>
</organism>
<name>A7YXP9_PERCH</name>
<protein>
    <submittedName>
        <fullName evidence="1">Uncharacterized protein</fullName>
    </submittedName>
</protein>